<gene>
    <name evidence="1" type="ORF">FHT02_002062</name>
</gene>
<keyword evidence="2" id="KW-1185">Reference proteome</keyword>
<name>A0A840YQE4_9SPHN</name>
<dbReference type="EMBL" id="JACIJF010000005">
    <property type="protein sequence ID" value="MBB5710822.1"/>
    <property type="molecule type" value="Genomic_DNA"/>
</dbReference>
<dbReference type="AlphaFoldDB" id="A0A840YQE4"/>
<dbReference type="Proteomes" id="UP000527143">
    <property type="component" value="Unassembled WGS sequence"/>
</dbReference>
<evidence type="ECO:0000313" key="1">
    <source>
        <dbReference type="EMBL" id="MBB5710822.1"/>
    </source>
</evidence>
<comment type="caution">
    <text evidence="1">The sequence shown here is derived from an EMBL/GenBank/DDBJ whole genome shotgun (WGS) entry which is preliminary data.</text>
</comment>
<accession>A0A840YQE4</accession>
<organism evidence="1 2">
    <name type="scientific">Sphingomonas xinjiangensis</name>
    <dbReference type="NCBI Taxonomy" id="643568"/>
    <lineage>
        <taxon>Bacteria</taxon>
        <taxon>Pseudomonadati</taxon>
        <taxon>Pseudomonadota</taxon>
        <taxon>Alphaproteobacteria</taxon>
        <taxon>Sphingomonadales</taxon>
        <taxon>Sphingomonadaceae</taxon>
        <taxon>Sphingomonas</taxon>
    </lineage>
</organism>
<sequence length="60" mass="6739">MQHYRVYKLSDVDGKIVTGDDLHAENDDEAMRAAEDDTNCPTCEVWTGAKRIGLIEKDAK</sequence>
<reference evidence="1 2" key="1">
    <citation type="submission" date="2020-08" db="EMBL/GenBank/DDBJ databases">
        <title>Genomic Encyclopedia of Type Strains, Phase IV (KMG-IV): sequencing the most valuable type-strain genomes for metagenomic binning, comparative biology and taxonomic classification.</title>
        <authorList>
            <person name="Goeker M."/>
        </authorList>
    </citation>
    <scope>NUCLEOTIDE SEQUENCE [LARGE SCALE GENOMIC DNA]</scope>
    <source>
        <strain evidence="1 2">DSM 26736</strain>
    </source>
</reference>
<proteinExistence type="predicted"/>
<dbReference type="RefSeq" id="WP_184087127.1">
    <property type="nucleotide sequence ID" value="NZ_JACIJF010000005.1"/>
</dbReference>
<evidence type="ECO:0000313" key="2">
    <source>
        <dbReference type="Proteomes" id="UP000527143"/>
    </source>
</evidence>
<protein>
    <submittedName>
        <fullName evidence="1">Uncharacterized protein</fullName>
    </submittedName>
</protein>